<protein>
    <submittedName>
        <fullName evidence="3">Glycoside hydrolase family 18</fullName>
    </submittedName>
</protein>
<keyword evidence="3" id="KW-0378">Hydrolase</keyword>
<dbReference type="AlphaFoldDB" id="A0A8H4LIB9"/>
<organism evidence="3 4">
    <name type="scientific">Fusarium albosuccineum</name>
    <dbReference type="NCBI Taxonomy" id="1237068"/>
    <lineage>
        <taxon>Eukaryota</taxon>
        <taxon>Fungi</taxon>
        <taxon>Dikarya</taxon>
        <taxon>Ascomycota</taxon>
        <taxon>Pezizomycotina</taxon>
        <taxon>Sordariomycetes</taxon>
        <taxon>Hypocreomycetidae</taxon>
        <taxon>Hypocreales</taxon>
        <taxon>Nectriaceae</taxon>
        <taxon>Fusarium</taxon>
        <taxon>Fusarium decemcellulare species complex</taxon>
    </lineage>
</organism>
<keyword evidence="1" id="KW-0732">Signal</keyword>
<feature type="signal peptide" evidence="1">
    <location>
        <begin position="1"/>
        <end position="18"/>
    </location>
</feature>
<gene>
    <name evidence="3" type="ORF">FALBO_4468</name>
</gene>
<dbReference type="OrthoDB" id="5050283at2759"/>
<evidence type="ECO:0000259" key="2">
    <source>
        <dbReference type="Pfam" id="PF14856"/>
    </source>
</evidence>
<evidence type="ECO:0000256" key="1">
    <source>
        <dbReference type="SAM" id="SignalP"/>
    </source>
</evidence>
<dbReference type="GO" id="GO:0016787">
    <property type="term" value="F:hydrolase activity"/>
    <property type="evidence" value="ECO:0007669"/>
    <property type="project" value="UniProtKB-KW"/>
</dbReference>
<dbReference type="Proteomes" id="UP000554235">
    <property type="component" value="Unassembled WGS sequence"/>
</dbReference>
<evidence type="ECO:0000313" key="4">
    <source>
        <dbReference type="Proteomes" id="UP000554235"/>
    </source>
</evidence>
<reference evidence="3 4" key="1">
    <citation type="submission" date="2020-01" db="EMBL/GenBank/DDBJ databases">
        <title>Identification and distribution of gene clusters putatively required for synthesis of sphingolipid metabolism inhibitors in phylogenetically diverse species of the filamentous fungus Fusarium.</title>
        <authorList>
            <person name="Kim H.-S."/>
            <person name="Busman M."/>
            <person name="Brown D.W."/>
            <person name="Divon H."/>
            <person name="Uhlig S."/>
            <person name="Proctor R.H."/>
        </authorList>
    </citation>
    <scope>NUCLEOTIDE SEQUENCE [LARGE SCALE GENOMIC DNA]</scope>
    <source>
        <strain evidence="3 4">NRRL 20459</strain>
    </source>
</reference>
<accession>A0A8H4LIB9</accession>
<dbReference type="EMBL" id="JAADYS010000586">
    <property type="protein sequence ID" value="KAF4468642.1"/>
    <property type="molecule type" value="Genomic_DNA"/>
</dbReference>
<sequence length="209" mass="22431">MKAQGLALVLAELSTALALPSKAPASEPRMALREVTNADGHTIQLAVRDSLVENAGVTKRQITFPSTSFDGNYCGESSFSATNDDKANGGNIDDCNNLVSGLRGIKEHWELNNGFGGAAASWIQLAAIGTCHFYVNRNGFPDATTDGIVLIGTSDVADLVQTATERFTQWGEITFPGGSQQIGWVNPSSGNMECDYHQDVPWRIQRNNP</sequence>
<feature type="domain" description="Ecp2 effector protein-like" evidence="2">
    <location>
        <begin position="73"/>
        <end position="174"/>
    </location>
</feature>
<keyword evidence="4" id="KW-1185">Reference proteome</keyword>
<proteinExistence type="predicted"/>
<dbReference type="Pfam" id="PF14856">
    <property type="entry name" value="Hce2"/>
    <property type="match status" value="1"/>
</dbReference>
<name>A0A8H4LIB9_9HYPO</name>
<evidence type="ECO:0000313" key="3">
    <source>
        <dbReference type="EMBL" id="KAF4468642.1"/>
    </source>
</evidence>
<dbReference type="InterPro" id="IPR029226">
    <property type="entry name" value="Ecp2-like"/>
</dbReference>
<comment type="caution">
    <text evidence="3">The sequence shown here is derived from an EMBL/GenBank/DDBJ whole genome shotgun (WGS) entry which is preliminary data.</text>
</comment>
<feature type="chain" id="PRO_5034233557" evidence="1">
    <location>
        <begin position="19"/>
        <end position="209"/>
    </location>
</feature>